<gene>
    <name evidence="9" type="ORF">SSRG_01304</name>
</gene>
<evidence type="ECO:0000256" key="3">
    <source>
        <dbReference type="ARBA" id="ARBA00023015"/>
    </source>
</evidence>
<reference evidence="9" key="1">
    <citation type="submission" date="2009-02" db="EMBL/GenBank/DDBJ databases">
        <title>Annotation of Streptomyces griseoflavus strain Tu4000.</title>
        <authorList>
            <consortium name="The Broad Institute Genome Sequencing Platform"/>
            <consortium name="Broad Institute Microbial Sequencing Center"/>
            <person name="Fischbach M."/>
            <person name="Godfrey P."/>
            <person name="Ward D."/>
            <person name="Young S."/>
            <person name="Zeng Q."/>
            <person name="Koehrsen M."/>
            <person name="Alvarado L."/>
            <person name="Berlin A.M."/>
            <person name="Bochicchio J."/>
            <person name="Borenstein D."/>
            <person name="Chapman S.B."/>
            <person name="Chen Z."/>
            <person name="Engels R."/>
            <person name="Freedman E."/>
            <person name="Gellesch M."/>
            <person name="Goldberg J."/>
            <person name="Griggs A."/>
            <person name="Gujja S."/>
            <person name="Heilman E.R."/>
            <person name="Heiman D.I."/>
            <person name="Hepburn T.A."/>
            <person name="Howarth C."/>
            <person name="Jen D."/>
            <person name="Larson L."/>
            <person name="Lewis B."/>
            <person name="Mehta T."/>
            <person name="Park D."/>
            <person name="Pearson M."/>
            <person name="Richards J."/>
            <person name="Roberts A."/>
            <person name="Saif S."/>
            <person name="Shea T.D."/>
            <person name="Shenoy N."/>
            <person name="Sisk P."/>
            <person name="Stolte C."/>
            <person name="Sykes S.N."/>
            <person name="Thomson T."/>
            <person name="Walk T."/>
            <person name="White J."/>
            <person name="Yandava C."/>
            <person name="Straight P."/>
            <person name="Clardy J."/>
            <person name="Hung D."/>
            <person name="Kolter R."/>
            <person name="Mekalanos J."/>
            <person name="Walker S."/>
            <person name="Walsh C.T."/>
            <person name="Wieland-Brown L.C."/>
            <person name="Haas B."/>
            <person name="Nusbaum C."/>
            <person name="Birren B."/>
        </authorList>
    </citation>
    <scope>NUCLEOTIDE SEQUENCE [LARGE SCALE GENOMIC DNA]</scope>
    <source>
        <strain evidence="9">Tu4000</strain>
    </source>
</reference>
<feature type="region of interest" description="Disordered" evidence="7">
    <location>
        <begin position="268"/>
        <end position="308"/>
    </location>
</feature>
<dbReference type="InterPro" id="IPR051677">
    <property type="entry name" value="AfsR-DnrI-RedD_regulator"/>
</dbReference>
<dbReference type="InterPro" id="IPR036388">
    <property type="entry name" value="WH-like_DNA-bd_sf"/>
</dbReference>
<dbReference type="SMART" id="SM01043">
    <property type="entry name" value="BTAD"/>
    <property type="match status" value="1"/>
</dbReference>
<dbReference type="SMART" id="SM00862">
    <property type="entry name" value="Trans_reg_C"/>
    <property type="match status" value="1"/>
</dbReference>
<evidence type="ECO:0000256" key="7">
    <source>
        <dbReference type="SAM" id="MobiDB-lite"/>
    </source>
</evidence>
<dbReference type="Proteomes" id="UP000002968">
    <property type="component" value="Unassembled WGS sequence"/>
</dbReference>
<dbReference type="eggNOG" id="COG3629">
    <property type="taxonomic scope" value="Bacteria"/>
</dbReference>
<evidence type="ECO:0000256" key="6">
    <source>
        <dbReference type="PROSITE-ProRule" id="PRU01091"/>
    </source>
</evidence>
<evidence type="ECO:0000256" key="4">
    <source>
        <dbReference type="ARBA" id="ARBA00023125"/>
    </source>
</evidence>
<name>D9XKR2_9ACTN</name>
<comment type="similarity">
    <text evidence="1">Belongs to the AfsR/DnrI/RedD regulatory family.</text>
</comment>
<dbReference type="STRING" id="467200.SSRG_01304"/>
<sequence>MPHEMRLKKRTTAACEAFAMEFTLLGPVGIVTKHEHVPIAGSRQRILLASLLVSGGRLLTNEQLYSELWGDEPPHTAHNALQAQVSRLRRTLSRLADPSEPAPALVTHSAGYVLKADPARIDMNDFRRRITEARAVADRDPMAAVGLLESGIALWQGKPLQDTGTSPLCHSTAVQLEEEFLAAHEAKLELKLRCGLTEDAIGELRAIGVVHPWRERITELLMLALYRVGRRAEALETYHSTRRQLTDHLGIEPPRRLKGDPSRVILPRGPGAAGAAPPVTAVGPRPLTGAPRRGAPSTVPFRGGGPVR</sequence>
<evidence type="ECO:0000313" key="10">
    <source>
        <dbReference type="Proteomes" id="UP000002968"/>
    </source>
</evidence>
<dbReference type="Gene3D" id="1.10.10.10">
    <property type="entry name" value="Winged helix-like DNA-binding domain superfamily/Winged helix DNA-binding domain"/>
    <property type="match status" value="1"/>
</dbReference>
<feature type="compositionally biased region" description="Low complexity" evidence="7">
    <location>
        <begin position="268"/>
        <end position="286"/>
    </location>
</feature>
<dbReference type="Pfam" id="PF00486">
    <property type="entry name" value="Trans_reg_C"/>
    <property type="match status" value="1"/>
</dbReference>
<evidence type="ECO:0000313" key="9">
    <source>
        <dbReference type="EMBL" id="EFL38500.1"/>
    </source>
</evidence>
<dbReference type="GO" id="GO:0006355">
    <property type="term" value="P:regulation of DNA-templated transcription"/>
    <property type="evidence" value="ECO:0007669"/>
    <property type="project" value="InterPro"/>
</dbReference>
<proteinExistence type="inferred from homology"/>
<dbReference type="InterPro" id="IPR011990">
    <property type="entry name" value="TPR-like_helical_dom_sf"/>
</dbReference>
<evidence type="ECO:0000256" key="5">
    <source>
        <dbReference type="ARBA" id="ARBA00023163"/>
    </source>
</evidence>
<dbReference type="GO" id="GO:0003677">
    <property type="term" value="F:DNA binding"/>
    <property type="evidence" value="ECO:0007669"/>
    <property type="project" value="UniProtKB-UniRule"/>
</dbReference>
<organism evidence="9 10">
    <name type="scientific">Streptomyces griseoflavus Tu4000</name>
    <dbReference type="NCBI Taxonomy" id="467200"/>
    <lineage>
        <taxon>Bacteria</taxon>
        <taxon>Bacillati</taxon>
        <taxon>Actinomycetota</taxon>
        <taxon>Actinomycetes</taxon>
        <taxon>Kitasatosporales</taxon>
        <taxon>Streptomycetaceae</taxon>
        <taxon>Streptomyces</taxon>
    </lineage>
</organism>
<dbReference type="InterPro" id="IPR005158">
    <property type="entry name" value="BTAD"/>
</dbReference>
<dbReference type="HOGENOM" id="CLU_004665_0_2_11"/>
<dbReference type="SUPFAM" id="SSF46894">
    <property type="entry name" value="C-terminal effector domain of the bipartite response regulators"/>
    <property type="match status" value="1"/>
</dbReference>
<evidence type="ECO:0000256" key="1">
    <source>
        <dbReference type="ARBA" id="ARBA00005820"/>
    </source>
</evidence>
<keyword evidence="10" id="KW-1185">Reference proteome</keyword>
<dbReference type="InterPro" id="IPR016032">
    <property type="entry name" value="Sig_transdc_resp-reg_C-effctor"/>
</dbReference>
<dbReference type="GO" id="GO:0000160">
    <property type="term" value="P:phosphorelay signal transduction system"/>
    <property type="evidence" value="ECO:0007669"/>
    <property type="project" value="UniProtKB-KW"/>
</dbReference>
<dbReference type="Gene3D" id="1.25.40.10">
    <property type="entry name" value="Tetratricopeptide repeat domain"/>
    <property type="match status" value="1"/>
</dbReference>
<evidence type="ECO:0000259" key="8">
    <source>
        <dbReference type="PROSITE" id="PS51755"/>
    </source>
</evidence>
<dbReference type="PROSITE" id="PS51755">
    <property type="entry name" value="OMPR_PHOB"/>
    <property type="match status" value="1"/>
</dbReference>
<dbReference type="InterPro" id="IPR001867">
    <property type="entry name" value="OmpR/PhoB-type_DNA-bd"/>
</dbReference>
<keyword evidence="2" id="KW-0902">Two-component regulatory system</keyword>
<feature type="DNA-binding region" description="OmpR/PhoB-type" evidence="6">
    <location>
        <begin position="9"/>
        <end position="116"/>
    </location>
</feature>
<evidence type="ECO:0000256" key="2">
    <source>
        <dbReference type="ARBA" id="ARBA00023012"/>
    </source>
</evidence>
<protein>
    <submittedName>
        <fullName evidence="9">Transcriptional regulator RedD</fullName>
    </submittedName>
</protein>
<keyword evidence="5" id="KW-0804">Transcription</keyword>
<dbReference type="SUPFAM" id="SSF48452">
    <property type="entry name" value="TPR-like"/>
    <property type="match status" value="1"/>
</dbReference>
<feature type="domain" description="OmpR/PhoB-type" evidence="8">
    <location>
        <begin position="9"/>
        <end position="116"/>
    </location>
</feature>
<dbReference type="AlphaFoldDB" id="D9XKR2"/>
<accession>D9XKR2</accession>
<dbReference type="Pfam" id="PF03704">
    <property type="entry name" value="BTAD"/>
    <property type="match status" value="1"/>
</dbReference>
<dbReference type="CDD" id="cd15831">
    <property type="entry name" value="BTAD"/>
    <property type="match status" value="1"/>
</dbReference>
<dbReference type="EMBL" id="GG657758">
    <property type="protein sequence ID" value="EFL38500.1"/>
    <property type="molecule type" value="Genomic_DNA"/>
</dbReference>
<dbReference type="PANTHER" id="PTHR35807">
    <property type="entry name" value="TRANSCRIPTIONAL REGULATOR REDD-RELATED"/>
    <property type="match status" value="1"/>
</dbReference>
<keyword evidence="3" id="KW-0805">Transcription regulation</keyword>
<dbReference type="PANTHER" id="PTHR35807:SF1">
    <property type="entry name" value="TRANSCRIPTIONAL REGULATOR REDD"/>
    <property type="match status" value="1"/>
</dbReference>
<keyword evidence="4 6" id="KW-0238">DNA-binding</keyword>